<proteinExistence type="predicted"/>
<reference evidence="1" key="1">
    <citation type="submission" date="2023-05" db="EMBL/GenBank/DDBJ databases">
        <authorList>
            <consortium name="ELIXIR-Norway"/>
        </authorList>
    </citation>
    <scope>NUCLEOTIDE SEQUENCE</scope>
</reference>
<evidence type="ECO:0000313" key="2">
    <source>
        <dbReference type="Proteomes" id="UP001162501"/>
    </source>
</evidence>
<feature type="non-terminal residue" evidence="1">
    <location>
        <position position="64"/>
    </location>
</feature>
<protein>
    <submittedName>
        <fullName evidence="1">Uncharacterized protein</fullName>
    </submittedName>
</protein>
<dbReference type="Proteomes" id="UP001162501">
    <property type="component" value="Chromosome 20"/>
</dbReference>
<reference evidence="1" key="2">
    <citation type="submission" date="2025-03" db="EMBL/GenBank/DDBJ databases">
        <authorList>
            <consortium name="ELIXIR-Norway"/>
            <consortium name="Elixir Norway"/>
        </authorList>
    </citation>
    <scope>NUCLEOTIDE SEQUENCE</scope>
</reference>
<name>A0AC59YWE7_RANTA</name>
<dbReference type="EMBL" id="OX596104">
    <property type="protein sequence ID" value="CAN0033549.1"/>
    <property type="molecule type" value="Genomic_DNA"/>
</dbReference>
<gene>
    <name evidence="1" type="ORF">MRATA1EN22A_LOCUS11048</name>
</gene>
<organism evidence="1 2">
    <name type="scientific">Rangifer tarandus platyrhynchus</name>
    <name type="common">Svalbard reindeer</name>
    <dbReference type="NCBI Taxonomy" id="3082113"/>
    <lineage>
        <taxon>Eukaryota</taxon>
        <taxon>Metazoa</taxon>
        <taxon>Chordata</taxon>
        <taxon>Craniata</taxon>
        <taxon>Vertebrata</taxon>
        <taxon>Euteleostomi</taxon>
        <taxon>Mammalia</taxon>
        <taxon>Eutheria</taxon>
        <taxon>Laurasiatheria</taxon>
        <taxon>Artiodactyla</taxon>
        <taxon>Ruminantia</taxon>
        <taxon>Pecora</taxon>
        <taxon>Cervidae</taxon>
        <taxon>Odocoileinae</taxon>
        <taxon>Rangifer</taxon>
    </lineage>
</organism>
<evidence type="ECO:0000313" key="1">
    <source>
        <dbReference type="EMBL" id="CAN0033549.1"/>
    </source>
</evidence>
<accession>A0AC59YWE7</accession>
<sequence length="64" mass="6985">MTGPSLTAKLSTQPAQENHQGRLQNDKQTNLYPGPECPWAPMAAPPIGDQNVESEPTHWLPPLP</sequence>